<keyword evidence="1" id="KW-0812">Transmembrane</keyword>
<proteinExistence type="predicted"/>
<sequence length="167" mass="18407">MRHRVIFTVTTAYTWVAMVAFGGVLVETALLYPNIFRDPPASLAESMGFFQVVGPGDVFRPLGMATVGLAVLAALVALWHRRARWWFLASLLVLVVGEGLFSVLYFWPRNTIMFTEGLAVHSAEYLRQVAEEFVLAHYGRVALTAVTAALAFTGLLAVHRTTGRPQP</sequence>
<feature type="transmembrane region" description="Helical" evidence="1">
    <location>
        <begin position="58"/>
        <end position="78"/>
    </location>
</feature>
<protein>
    <recommendedName>
        <fullName evidence="4">DUF1772 domain-containing protein</fullName>
    </recommendedName>
</protein>
<gene>
    <name evidence="2" type="ORF">JOF53_000182</name>
</gene>
<feature type="transmembrane region" description="Helical" evidence="1">
    <location>
        <begin position="85"/>
        <end position="107"/>
    </location>
</feature>
<organism evidence="2 3">
    <name type="scientific">Crossiella equi</name>
    <dbReference type="NCBI Taxonomy" id="130796"/>
    <lineage>
        <taxon>Bacteria</taxon>
        <taxon>Bacillati</taxon>
        <taxon>Actinomycetota</taxon>
        <taxon>Actinomycetes</taxon>
        <taxon>Pseudonocardiales</taxon>
        <taxon>Pseudonocardiaceae</taxon>
        <taxon>Crossiella</taxon>
    </lineage>
</organism>
<keyword evidence="1" id="KW-0472">Membrane</keyword>
<evidence type="ECO:0000313" key="2">
    <source>
        <dbReference type="EMBL" id="MBP2471310.1"/>
    </source>
</evidence>
<feature type="transmembrane region" description="Helical" evidence="1">
    <location>
        <begin position="138"/>
        <end position="158"/>
    </location>
</feature>
<comment type="caution">
    <text evidence="2">The sequence shown here is derived from an EMBL/GenBank/DDBJ whole genome shotgun (WGS) entry which is preliminary data.</text>
</comment>
<evidence type="ECO:0008006" key="4">
    <source>
        <dbReference type="Google" id="ProtNLM"/>
    </source>
</evidence>
<dbReference type="Proteomes" id="UP001519363">
    <property type="component" value="Unassembled WGS sequence"/>
</dbReference>
<evidence type="ECO:0000256" key="1">
    <source>
        <dbReference type="SAM" id="Phobius"/>
    </source>
</evidence>
<evidence type="ECO:0000313" key="3">
    <source>
        <dbReference type="Proteomes" id="UP001519363"/>
    </source>
</evidence>
<name>A0ABS5A6G2_9PSEU</name>
<keyword evidence="3" id="KW-1185">Reference proteome</keyword>
<keyword evidence="1" id="KW-1133">Transmembrane helix</keyword>
<dbReference type="EMBL" id="JAGIOO010000001">
    <property type="protein sequence ID" value="MBP2471310.1"/>
    <property type="molecule type" value="Genomic_DNA"/>
</dbReference>
<dbReference type="RefSeq" id="WP_086788406.1">
    <property type="nucleotide sequence ID" value="NZ_JAGIOO010000001.1"/>
</dbReference>
<accession>A0ABS5A6G2</accession>
<feature type="transmembrane region" description="Helical" evidence="1">
    <location>
        <begin position="12"/>
        <end position="32"/>
    </location>
</feature>
<reference evidence="2 3" key="1">
    <citation type="submission" date="2021-03" db="EMBL/GenBank/DDBJ databases">
        <title>Sequencing the genomes of 1000 actinobacteria strains.</title>
        <authorList>
            <person name="Klenk H.-P."/>
        </authorList>
    </citation>
    <scope>NUCLEOTIDE SEQUENCE [LARGE SCALE GENOMIC DNA]</scope>
    <source>
        <strain evidence="2 3">DSM 44580</strain>
    </source>
</reference>